<dbReference type="Proteomes" id="UP001175000">
    <property type="component" value="Unassembled WGS sequence"/>
</dbReference>
<gene>
    <name evidence="1" type="ORF">B0T14DRAFT_505492</name>
</gene>
<organism evidence="1 2">
    <name type="scientific">Immersiella caudata</name>
    <dbReference type="NCBI Taxonomy" id="314043"/>
    <lineage>
        <taxon>Eukaryota</taxon>
        <taxon>Fungi</taxon>
        <taxon>Dikarya</taxon>
        <taxon>Ascomycota</taxon>
        <taxon>Pezizomycotina</taxon>
        <taxon>Sordariomycetes</taxon>
        <taxon>Sordariomycetidae</taxon>
        <taxon>Sordariales</taxon>
        <taxon>Lasiosphaeriaceae</taxon>
        <taxon>Immersiella</taxon>
    </lineage>
</organism>
<protein>
    <submittedName>
        <fullName evidence="1">Uncharacterized protein</fullName>
    </submittedName>
</protein>
<keyword evidence="2" id="KW-1185">Reference proteome</keyword>
<accession>A0AA39XFC3</accession>
<proteinExistence type="predicted"/>
<name>A0AA39XFC3_9PEZI</name>
<dbReference type="AlphaFoldDB" id="A0AA39XFC3"/>
<evidence type="ECO:0000313" key="1">
    <source>
        <dbReference type="EMBL" id="KAK0632943.1"/>
    </source>
</evidence>
<dbReference type="EMBL" id="JAULSU010000001">
    <property type="protein sequence ID" value="KAK0632943.1"/>
    <property type="molecule type" value="Genomic_DNA"/>
</dbReference>
<comment type="caution">
    <text evidence="1">The sequence shown here is derived from an EMBL/GenBank/DDBJ whole genome shotgun (WGS) entry which is preliminary data.</text>
</comment>
<evidence type="ECO:0000313" key="2">
    <source>
        <dbReference type="Proteomes" id="UP001175000"/>
    </source>
</evidence>
<reference evidence="1" key="1">
    <citation type="submission" date="2023-06" db="EMBL/GenBank/DDBJ databases">
        <title>Genome-scale phylogeny and comparative genomics of the fungal order Sordariales.</title>
        <authorList>
            <consortium name="Lawrence Berkeley National Laboratory"/>
            <person name="Hensen N."/>
            <person name="Bonometti L."/>
            <person name="Westerberg I."/>
            <person name="Brannstrom I.O."/>
            <person name="Guillou S."/>
            <person name="Cros-Aarteil S."/>
            <person name="Calhoun S."/>
            <person name="Haridas S."/>
            <person name="Kuo A."/>
            <person name="Mondo S."/>
            <person name="Pangilinan J."/>
            <person name="Riley R."/>
            <person name="Labutti K."/>
            <person name="Andreopoulos B."/>
            <person name="Lipzen A."/>
            <person name="Chen C."/>
            <person name="Yanf M."/>
            <person name="Daum C."/>
            <person name="Ng V."/>
            <person name="Clum A."/>
            <person name="Steindorff A."/>
            <person name="Ohm R."/>
            <person name="Martin F."/>
            <person name="Silar P."/>
            <person name="Natvig D."/>
            <person name="Lalanne C."/>
            <person name="Gautier V."/>
            <person name="Ament-Velasquez S.L."/>
            <person name="Kruys A."/>
            <person name="Hutchinson M.I."/>
            <person name="Powell A.J."/>
            <person name="Barry K."/>
            <person name="Miller A.N."/>
            <person name="Grigoriev I.V."/>
            <person name="Debuchy R."/>
            <person name="Gladieux P."/>
            <person name="Thoren M.H."/>
            <person name="Johannesson H."/>
        </authorList>
    </citation>
    <scope>NUCLEOTIDE SEQUENCE</scope>
    <source>
        <strain evidence="1">CBS 606.72</strain>
    </source>
</reference>
<sequence>MVSLKTYSPPKALSYGMSALSILPNPTPSTWNPEQILYLYNYEIRRWSCLGLTNKSHRCRGDPMYHLRSRKSAVDVVLSSILPEALDEEDGVLEGLAHSNQCHEHRSEAATDDLVEGWKMVLQKARQKFKDQHYMEQPLQERQSNMGMERVRNRWILLPRLVSGAASRASIVEESSKYEKGGIVCQLSRVRILHRRRADYQAKPRPMGVFRLRRHPILLPLRRLSQAHQIPSITQLSRDPSS</sequence>